<accession>A0A1E3B7T7</accession>
<dbReference type="VEuPathDB" id="FungiDB:SI65_07432"/>
<feature type="region of interest" description="Disordered" evidence="1">
    <location>
        <begin position="405"/>
        <end position="440"/>
    </location>
</feature>
<dbReference type="EMBL" id="JXNT01000009">
    <property type="protein sequence ID" value="ODM17033.1"/>
    <property type="molecule type" value="Genomic_DNA"/>
</dbReference>
<evidence type="ECO:0000313" key="2">
    <source>
        <dbReference type="EMBL" id="ODM17033.1"/>
    </source>
</evidence>
<proteinExistence type="predicted"/>
<keyword evidence="3" id="KW-1185">Reference proteome</keyword>
<dbReference type="AlphaFoldDB" id="A0A1E3B7T7"/>
<gene>
    <name evidence="2" type="ORF">SI65_07432</name>
</gene>
<protein>
    <submittedName>
        <fullName evidence="2">Uncharacterized protein</fullName>
    </submittedName>
</protein>
<evidence type="ECO:0000313" key="3">
    <source>
        <dbReference type="Proteomes" id="UP000094569"/>
    </source>
</evidence>
<reference evidence="2 3" key="1">
    <citation type="journal article" date="2016" name="BMC Genomics">
        <title>Comparative genomic and transcriptomic analyses of the Fuzhuan brick tea-fermentation fungus Aspergillus cristatus.</title>
        <authorList>
            <person name="Ge Y."/>
            <person name="Wang Y."/>
            <person name="Liu Y."/>
            <person name="Tan Y."/>
            <person name="Ren X."/>
            <person name="Zhang X."/>
            <person name="Hyde K.D."/>
            <person name="Liu Y."/>
            <person name="Liu Z."/>
        </authorList>
    </citation>
    <scope>NUCLEOTIDE SEQUENCE [LARGE SCALE GENOMIC DNA]</scope>
    <source>
        <strain evidence="2 3">GZAAS20.1005</strain>
    </source>
</reference>
<sequence length="440" mass="49404">MQLDLDVHLFLPRMSCGVLLEVEQARPAEDIVPNPIADLNSNDPVKVKRALNTVDPAIILKDLETPARPRWAESFEDWVEIHMPRSIFEPWAVQQGDEHTYYEYGRVRQRLGIRCLPTSTHDSTSRVLQAQGSQEIGKLSSQSQGQLIIGQSTQFMGFDFPGLPPNRTKEPDAYLTLRGRESPLVVLEAGWAEREDDLIKDAQLWLHGTYDLVTFVVIVIFTESGHLRIELPENDERKFTGAETEDRLSDGRIIDGVEEDGPGASFADMRTLALKLQELEKDGALMKPLLGEIEARMSIYRKVRQGDPETSIMSSVGFGVDDLRVFLANEAKVFPAADSTAIDLPWAEILIRESEDVALEDFKRTLSLNPMGFQEEIKEALPQMLKKRALDRAALILERKGRMVPGPTFSQLKRSVDDGHEDYATLEAQGSNAKKRKTAP</sequence>
<comment type="caution">
    <text evidence="2">The sequence shown here is derived from an EMBL/GenBank/DDBJ whole genome shotgun (WGS) entry which is preliminary data.</text>
</comment>
<feature type="compositionally biased region" description="Basic and acidic residues" evidence="1">
    <location>
        <begin position="414"/>
        <end position="423"/>
    </location>
</feature>
<dbReference type="OrthoDB" id="4368470at2759"/>
<dbReference type="Proteomes" id="UP000094569">
    <property type="component" value="Unassembled WGS sequence"/>
</dbReference>
<evidence type="ECO:0000256" key="1">
    <source>
        <dbReference type="SAM" id="MobiDB-lite"/>
    </source>
</evidence>
<name>A0A1E3B7T7_ASPCR</name>
<organism evidence="2 3">
    <name type="scientific">Aspergillus cristatus</name>
    <name type="common">Chinese Fuzhuan brick tea-fermentation fungus</name>
    <name type="synonym">Eurotium cristatum</name>
    <dbReference type="NCBI Taxonomy" id="573508"/>
    <lineage>
        <taxon>Eukaryota</taxon>
        <taxon>Fungi</taxon>
        <taxon>Dikarya</taxon>
        <taxon>Ascomycota</taxon>
        <taxon>Pezizomycotina</taxon>
        <taxon>Eurotiomycetes</taxon>
        <taxon>Eurotiomycetidae</taxon>
        <taxon>Eurotiales</taxon>
        <taxon>Aspergillaceae</taxon>
        <taxon>Aspergillus</taxon>
        <taxon>Aspergillus subgen. Aspergillus</taxon>
    </lineage>
</organism>